<feature type="transmembrane region" description="Helical" evidence="1">
    <location>
        <begin position="142"/>
        <end position="162"/>
    </location>
</feature>
<protein>
    <submittedName>
        <fullName evidence="2">Uncharacterized protein</fullName>
    </submittedName>
</protein>
<keyword evidence="1" id="KW-1133">Transmembrane helix</keyword>
<feature type="transmembrane region" description="Helical" evidence="1">
    <location>
        <begin position="183"/>
        <end position="204"/>
    </location>
</feature>
<evidence type="ECO:0000256" key="1">
    <source>
        <dbReference type="SAM" id="Phobius"/>
    </source>
</evidence>
<evidence type="ECO:0000313" key="2">
    <source>
        <dbReference type="EMBL" id="MCI4656686.1"/>
    </source>
</evidence>
<dbReference type="RefSeq" id="WP_243010781.1">
    <property type="nucleotide sequence ID" value="NZ_JALGAR010000001.1"/>
</dbReference>
<gene>
    <name evidence="2" type="ORF">MQH31_02515</name>
</gene>
<feature type="transmembrane region" description="Helical" evidence="1">
    <location>
        <begin position="45"/>
        <end position="67"/>
    </location>
</feature>
<name>A0AA41QUW1_9MICO</name>
<sequence length="296" mass="31433">MNDSEFDGDAHSGQNYDASTAARLLNEAERVGARSLARTDFRAHAVIQGWSAAGLFVYVATFLLLFGNPNSSASAVGSGYAHANVLMIPLLVLIQLVQGARNRLPVSSAPLRRGIQLPLILWSTIVFLAAGTATLLGVEYPWWMSLLVAAAVAVPLGGLAIGTSGKARQTTSHPSDASPRPPLSRTAAVVTAGLGAYFGVIAAVTPYSWFPLAAMLFFLALLVQLVGWSARWGLPRVGSEWGQPQWAAFGITFTLLFAITIIAAKTEWNTPLVATISGIVIAAPLACSTIRTYRWQ</sequence>
<keyword evidence="3" id="KW-1185">Reference proteome</keyword>
<keyword evidence="1" id="KW-0812">Transmembrane</keyword>
<feature type="transmembrane region" description="Helical" evidence="1">
    <location>
        <begin position="117"/>
        <end position="136"/>
    </location>
</feature>
<proteinExistence type="predicted"/>
<feature type="transmembrane region" description="Helical" evidence="1">
    <location>
        <begin position="246"/>
        <end position="264"/>
    </location>
</feature>
<dbReference type="AlphaFoldDB" id="A0AA41QUW1"/>
<keyword evidence="1" id="KW-0472">Membrane</keyword>
<dbReference type="EMBL" id="JALGAR010000001">
    <property type="protein sequence ID" value="MCI4656686.1"/>
    <property type="molecule type" value="Genomic_DNA"/>
</dbReference>
<accession>A0AA41QUW1</accession>
<evidence type="ECO:0000313" key="3">
    <source>
        <dbReference type="Proteomes" id="UP001165341"/>
    </source>
</evidence>
<comment type="caution">
    <text evidence="2">The sequence shown here is derived from an EMBL/GenBank/DDBJ whole genome shotgun (WGS) entry which is preliminary data.</text>
</comment>
<organism evidence="2 3">
    <name type="scientific">Cryobacterium zhongshanensis</name>
    <dbReference type="NCBI Taxonomy" id="2928153"/>
    <lineage>
        <taxon>Bacteria</taxon>
        <taxon>Bacillati</taxon>
        <taxon>Actinomycetota</taxon>
        <taxon>Actinomycetes</taxon>
        <taxon>Micrococcales</taxon>
        <taxon>Microbacteriaceae</taxon>
        <taxon>Cryobacterium</taxon>
    </lineage>
</organism>
<feature type="transmembrane region" description="Helical" evidence="1">
    <location>
        <begin position="79"/>
        <end position="97"/>
    </location>
</feature>
<feature type="transmembrane region" description="Helical" evidence="1">
    <location>
        <begin position="210"/>
        <end position="234"/>
    </location>
</feature>
<dbReference type="Proteomes" id="UP001165341">
    <property type="component" value="Unassembled WGS sequence"/>
</dbReference>
<reference evidence="2" key="1">
    <citation type="submission" date="2022-03" db="EMBL/GenBank/DDBJ databases">
        <title>Cryobacterium sp. nov. strain ZS14-85, isolated from Antarctic soil.</title>
        <authorList>
            <person name="Li J."/>
            <person name="Niu G."/>
        </authorList>
    </citation>
    <scope>NUCLEOTIDE SEQUENCE</scope>
    <source>
        <strain evidence="2">ZS14-85</strain>
    </source>
</reference>
<feature type="transmembrane region" description="Helical" evidence="1">
    <location>
        <begin position="270"/>
        <end position="290"/>
    </location>
</feature>